<feature type="compositionally biased region" description="Acidic residues" evidence="1">
    <location>
        <begin position="43"/>
        <end position="52"/>
    </location>
</feature>
<keyword evidence="2" id="KW-0472">Membrane</keyword>
<accession>A0A7R9ZEW6</accession>
<proteinExistence type="predicted"/>
<sequence length="784" mass="88136">MEASFAVDDITGSPYRSFEFGSLSRRSAVSASGAKHDESSTSLDEEQGEQNEDSSLLPTSYSHRKGMVVRLRSAAIRGPFRDVLSLRVLCKNSVRFLATKFIFIMFPCLVAAYFLFHYGNVELQFLPSNASLSWWLIFFVRQLVTLQLSICTEYLVVDAFAHRSHVAARIMGPLLTLYSMQAKGWPFIISSWGMWDLVLLHGTGAFARNWLFFLNVPMFSDANPHGGVIGSEIYLRILLSAVLTGVSVGIKRTYLALYLGRRTFAHYKDQLEKLLGNMLLVSEVADLAHLTEVTGFKDCLAAEESQPKLPPLTHKASKKWEGIQFEDDIPTSESDSDVSVDREIHPTESRLSEAIDLTSSSEHQDFLRSTDSSGRARIKDLLDDWEEPRNKHGKETYASINDILQFRKALAYMDDSHPFSVSFGPSDTRDRCIRSSQKVYGRLLKLAPESDVLPFDVIGALAYDEEGNLSDEKKQSLVKLFRPDIHDEITMVAFVQTCDHVYKKLRYFRASVANSSLIDRVLEQIFNFFFYVILALVIISCVMDWDPWSLLISISTLLVSFSFAVGTSVSKCIEGILLIAVRRPFDLGDRISMCPADSVNTPDCTAGWFVEDVNLFATTLRFAATNEVSSVNNGSIANCRIVNHARSPGAIVTLDLMFAVKATHKDMDMFKKAVTKYVRNNPRAWSSIIHFRTTQIDSDMEFVKYSLRLQHTKSWQELSQVLNARGVLMKFCTKTMEKLGTVYESPGRPLRVNLHRDETSGDNETDGKIGQQSSFETRSASAGE</sequence>
<reference evidence="4" key="1">
    <citation type="submission" date="2021-01" db="EMBL/GenBank/DDBJ databases">
        <authorList>
            <person name="Corre E."/>
            <person name="Pelletier E."/>
            <person name="Niang G."/>
            <person name="Scheremetjew M."/>
            <person name="Finn R."/>
            <person name="Kale V."/>
            <person name="Holt S."/>
            <person name="Cochrane G."/>
            <person name="Meng A."/>
            <person name="Brown T."/>
            <person name="Cohen L."/>
        </authorList>
    </citation>
    <scope>NUCLEOTIDE SEQUENCE</scope>
    <source>
        <strain evidence="4">CCMP147</strain>
    </source>
</reference>
<feature type="transmembrane region" description="Helical" evidence="2">
    <location>
        <begin position="97"/>
        <end position="116"/>
    </location>
</feature>
<keyword evidence="2" id="KW-0812">Transmembrane</keyword>
<evidence type="ECO:0000259" key="3">
    <source>
        <dbReference type="Pfam" id="PF00924"/>
    </source>
</evidence>
<feature type="domain" description="Mechanosensitive ion channel MscS" evidence="3">
    <location>
        <begin position="568"/>
        <end position="645"/>
    </location>
</feature>
<feature type="transmembrane region" description="Helical" evidence="2">
    <location>
        <begin position="551"/>
        <end position="573"/>
    </location>
</feature>
<dbReference type="GO" id="GO:0005262">
    <property type="term" value="F:calcium channel activity"/>
    <property type="evidence" value="ECO:0007669"/>
    <property type="project" value="TreeGrafter"/>
</dbReference>
<gene>
    <name evidence="4" type="ORF">TDUB1175_LOCUS21471</name>
</gene>
<dbReference type="PANTHER" id="PTHR31323">
    <property type="entry name" value="MECHANOSENSITIVE ION CHANNEL PROTEIN MSY2"/>
    <property type="match status" value="1"/>
</dbReference>
<feature type="transmembrane region" description="Helical" evidence="2">
    <location>
        <begin position="525"/>
        <end position="545"/>
    </location>
</feature>
<dbReference type="GO" id="GO:0006874">
    <property type="term" value="P:intracellular calcium ion homeostasis"/>
    <property type="evidence" value="ECO:0007669"/>
    <property type="project" value="TreeGrafter"/>
</dbReference>
<name>A0A7R9ZEW6_9STRA</name>
<dbReference type="GO" id="GO:0016020">
    <property type="term" value="C:membrane"/>
    <property type="evidence" value="ECO:0007669"/>
    <property type="project" value="InterPro"/>
</dbReference>
<evidence type="ECO:0000256" key="1">
    <source>
        <dbReference type="SAM" id="MobiDB-lite"/>
    </source>
</evidence>
<protein>
    <recommendedName>
        <fullName evidence="3">Mechanosensitive ion channel MscS domain-containing protein</fullName>
    </recommendedName>
</protein>
<feature type="region of interest" description="Disordered" evidence="1">
    <location>
        <begin position="31"/>
        <end position="59"/>
    </location>
</feature>
<dbReference type="AlphaFoldDB" id="A0A7R9ZEW6"/>
<dbReference type="Pfam" id="PF00924">
    <property type="entry name" value="MS_channel_2nd"/>
    <property type="match status" value="1"/>
</dbReference>
<evidence type="ECO:0000313" key="4">
    <source>
        <dbReference type="EMBL" id="CAD8323053.1"/>
    </source>
</evidence>
<dbReference type="EMBL" id="HBED01042682">
    <property type="protein sequence ID" value="CAD8323053.1"/>
    <property type="molecule type" value="Transcribed_RNA"/>
</dbReference>
<organism evidence="4">
    <name type="scientific">Pseudictyota dubia</name>
    <dbReference type="NCBI Taxonomy" id="2749911"/>
    <lineage>
        <taxon>Eukaryota</taxon>
        <taxon>Sar</taxon>
        <taxon>Stramenopiles</taxon>
        <taxon>Ochrophyta</taxon>
        <taxon>Bacillariophyta</taxon>
        <taxon>Mediophyceae</taxon>
        <taxon>Biddulphiophycidae</taxon>
        <taxon>Eupodiscales</taxon>
        <taxon>Odontellaceae</taxon>
        <taxon>Pseudictyota</taxon>
    </lineage>
</organism>
<feature type="region of interest" description="Disordered" evidence="1">
    <location>
        <begin position="750"/>
        <end position="784"/>
    </location>
</feature>
<dbReference type="InterPro" id="IPR006685">
    <property type="entry name" value="MscS_channel_2nd"/>
</dbReference>
<feature type="compositionally biased region" description="Polar residues" evidence="1">
    <location>
        <begin position="770"/>
        <end position="784"/>
    </location>
</feature>
<dbReference type="PANTHER" id="PTHR31323:SF1">
    <property type="entry name" value="MECHANOSENSITIVE ION CHANNEL PROTEIN"/>
    <property type="match status" value="1"/>
</dbReference>
<keyword evidence="2" id="KW-1133">Transmembrane helix</keyword>
<evidence type="ECO:0000256" key="2">
    <source>
        <dbReference type="SAM" id="Phobius"/>
    </source>
</evidence>